<proteinExistence type="inferred from homology"/>
<accession>A0A7W6BCL3</accession>
<dbReference type="InterPro" id="IPR016161">
    <property type="entry name" value="Ald_DH/histidinol_DH"/>
</dbReference>
<name>A0A7W6BCL3_9SPHN</name>
<dbReference type="FunFam" id="3.40.605.10:FF:000007">
    <property type="entry name" value="NAD/NADP-dependent betaine aldehyde dehydrogenase"/>
    <property type="match status" value="1"/>
</dbReference>
<dbReference type="AlphaFoldDB" id="A0A7W6BCL3"/>
<gene>
    <name evidence="7" type="ORF">GGR43_000085</name>
</gene>
<sequence>MHELLSQAARDYLARDHHPLIDGDRPAAGGQGHLRPTDPATETPLADIREASAADVDRAVAAASRAAAAPAWRTMPPAARAAALMRLADAIERDADLLADLETICNGTPRAAIRNAILPFVIALTRYYAGWAAQAGGRQVTLSRPGTWHAYTVREPVGVVAMIVPWNAPIMLTMQKVAPALAAGCAIVLKPSELTPLTALRLGELALEAGIPAGVFNIVPGGAEAGAALVSHRLVDKISFTGSTSVGRAIAAEAGRSLKRVSLELGGKSPAILLSDADLSRAIPGVAMAIFNNSGQVCAAASRLFVHRDIHDAVVEGIARFAAGLTMGHGLAPETRLGPLISAAHRERVRHYIMQGEAQGARLSFGGSTPDRTGYFLEPAILTDAAPEMDIVREEIFGPVLSVMRFDDDDDLEDLARRANASEFGLAGSIWSRNVARAQSLAGRLEVGTVGINTHSLVDPALPFGGRKASGIGRECGEEGVLAFTETKSVAVLLD</sequence>
<evidence type="ECO:0000256" key="3">
    <source>
        <dbReference type="PROSITE-ProRule" id="PRU10007"/>
    </source>
</evidence>
<reference evidence="7 8" key="1">
    <citation type="submission" date="2020-08" db="EMBL/GenBank/DDBJ databases">
        <title>Genomic Encyclopedia of Type Strains, Phase IV (KMG-IV): sequencing the most valuable type-strain genomes for metagenomic binning, comparative biology and taxonomic classification.</title>
        <authorList>
            <person name="Goeker M."/>
        </authorList>
    </citation>
    <scope>NUCLEOTIDE SEQUENCE [LARGE SCALE GENOMIC DNA]</scope>
    <source>
        <strain evidence="7 8">DSM 26189</strain>
    </source>
</reference>
<feature type="active site" evidence="3">
    <location>
        <position position="264"/>
    </location>
</feature>
<protein>
    <submittedName>
        <fullName evidence="7">Phenylacetaldehyde dehydrogenase</fullName>
        <ecNumber evidence="7">1.2.1.39</ecNumber>
    </submittedName>
</protein>
<feature type="domain" description="Aldehyde dehydrogenase" evidence="6">
    <location>
        <begin position="34"/>
        <end position="490"/>
    </location>
</feature>
<evidence type="ECO:0000259" key="6">
    <source>
        <dbReference type="Pfam" id="PF00171"/>
    </source>
</evidence>
<evidence type="ECO:0000313" key="8">
    <source>
        <dbReference type="Proteomes" id="UP000571950"/>
    </source>
</evidence>
<dbReference type="Gene3D" id="3.40.605.10">
    <property type="entry name" value="Aldehyde Dehydrogenase, Chain A, domain 1"/>
    <property type="match status" value="1"/>
</dbReference>
<dbReference type="PROSITE" id="PS00687">
    <property type="entry name" value="ALDEHYDE_DEHYDR_GLU"/>
    <property type="match status" value="1"/>
</dbReference>
<dbReference type="SUPFAM" id="SSF53720">
    <property type="entry name" value="ALDH-like"/>
    <property type="match status" value="1"/>
</dbReference>
<dbReference type="Gene3D" id="3.40.309.10">
    <property type="entry name" value="Aldehyde Dehydrogenase, Chain A, domain 2"/>
    <property type="match status" value="1"/>
</dbReference>
<organism evidence="7 8">
    <name type="scientific">Sphingobium jiangsuense</name>
    <dbReference type="NCBI Taxonomy" id="870476"/>
    <lineage>
        <taxon>Bacteria</taxon>
        <taxon>Pseudomonadati</taxon>
        <taxon>Pseudomonadota</taxon>
        <taxon>Alphaproteobacteria</taxon>
        <taxon>Sphingomonadales</taxon>
        <taxon>Sphingomonadaceae</taxon>
        <taxon>Sphingobium</taxon>
    </lineage>
</organism>
<dbReference type="EC" id="1.2.1.39" evidence="7"/>
<comment type="similarity">
    <text evidence="1 4">Belongs to the aldehyde dehydrogenase family.</text>
</comment>
<dbReference type="FunFam" id="3.40.309.10:FF:000012">
    <property type="entry name" value="Betaine aldehyde dehydrogenase"/>
    <property type="match status" value="1"/>
</dbReference>
<evidence type="ECO:0000256" key="5">
    <source>
        <dbReference type="SAM" id="MobiDB-lite"/>
    </source>
</evidence>
<dbReference type="PANTHER" id="PTHR11699">
    <property type="entry name" value="ALDEHYDE DEHYDROGENASE-RELATED"/>
    <property type="match status" value="1"/>
</dbReference>
<evidence type="ECO:0000256" key="4">
    <source>
        <dbReference type="RuleBase" id="RU003345"/>
    </source>
</evidence>
<dbReference type="InterPro" id="IPR016162">
    <property type="entry name" value="Ald_DH_N"/>
</dbReference>
<dbReference type="InterPro" id="IPR015590">
    <property type="entry name" value="Aldehyde_DH_dom"/>
</dbReference>
<dbReference type="EMBL" id="JACIDT010000001">
    <property type="protein sequence ID" value="MBB3924391.1"/>
    <property type="molecule type" value="Genomic_DNA"/>
</dbReference>
<dbReference type="PROSITE" id="PS00070">
    <property type="entry name" value="ALDEHYDE_DEHYDR_CYS"/>
    <property type="match status" value="1"/>
</dbReference>
<keyword evidence="2 4" id="KW-0560">Oxidoreductase</keyword>
<dbReference type="GO" id="GO:0008957">
    <property type="term" value="F:phenylacetaldehyde dehydrogenase (NAD+) activity"/>
    <property type="evidence" value="ECO:0007669"/>
    <property type="project" value="UniProtKB-EC"/>
</dbReference>
<keyword evidence="8" id="KW-1185">Reference proteome</keyword>
<dbReference type="InterPro" id="IPR016163">
    <property type="entry name" value="Ald_DH_C"/>
</dbReference>
<evidence type="ECO:0000256" key="1">
    <source>
        <dbReference type="ARBA" id="ARBA00009986"/>
    </source>
</evidence>
<comment type="caution">
    <text evidence="7">The sequence shown here is derived from an EMBL/GenBank/DDBJ whole genome shotgun (WGS) entry which is preliminary data.</text>
</comment>
<evidence type="ECO:0000256" key="2">
    <source>
        <dbReference type="ARBA" id="ARBA00023002"/>
    </source>
</evidence>
<feature type="region of interest" description="Disordered" evidence="5">
    <location>
        <begin position="18"/>
        <end position="43"/>
    </location>
</feature>
<dbReference type="InterPro" id="IPR029510">
    <property type="entry name" value="Ald_DH_CS_GLU"/>
</dbReference>
<dbReference type="RefSeq" id="WP_188069975.1">
    <property type="nucleotide sequence ID" value="NZ_BSPS01000032.1"/>
</dbReference>
<evidence type="ECO:0000313" key="7">
    <source>
        <dbReference type="EMBL" id="MBB3924391.1"/>
    </source>
</evidence>
<dbReference type="InterPro" id="IPR016160">
    <property type="entry name" value="Ald_DH_CS_CYS"/>
</dbReference>
<dbReference type="Pfam" id="PF00171">
    <property type="entry name" value="Aldedh"/>
    <property type="match status" value="1"/>
</dbReference>
<dbReference type="Proteomes" id="UP000571950">
    <property type="component" value="Unassembled WGS sequence"/>
</dbReference>